<reference evidence="2 3" key="1">
    <citation type="submission" date="2024-04" db="EMBL/GenBank/DDBJ databases">
        <authorList>
            <person name="Waldvogel A.-M."/>
            <person name="Schoenle A."/>
        </authorList>
    </citation>
    <scope>NUCLEOTIDE SEQUENCE [LARGE SCALE GENOMIC DNA]</scope>
</reference>
<accession>A0AAV2L7U8</accession>
<feature type="compositionally biased region" description="Pro residues" evidence="1">
    <location>
        <begin position="60"/>
        <end position="70"/>
    </location>
</feature>
<feature type="region of interest" description="Disordered" evidence="1">
    <location>
        <begin position="1"/>
        <end position="115"/>
    </location>
</feature>
<feature type="compositionally biased region" description="Low complexity" evidence="1">
    <location>
        <begin position="10"/>
        <end position="21"/>
    </location>
</feature>
<keyword evidence="3" id="KW-1185">Reference proteome</keyword>
<proteinExistence type="predicted"/>
<evidence type="ECO:0000313" key="2">
    <source>
        <dbReference type="EMBL" id="CAL1595779.1"/>
    </source>
</evidence>
<gene>
    <name evidence="2" type="ORF">KC01_LOCUS24517</name>
</gene>
<feature type="compositionally biased region" description="Low complexity" evidence="1">
    <location>
        <begin position="33"/>
        <end position="44"/>
    </location>
</feature>
<feature type="compositionally biased region" description="Low complexity" evidence="1">
    <location>
        <begin position="71"/>
        <end position="83"/>
    </location>
</feature>
<feature type="compositionally biased region" description="Pro residues" evidence="1">
    <location>
        <begin position="22"/>
        <end position="32"/>
    </location>
</feature>
<feature type="region of interest" description="Disordered" evidence="1">
    <location>
        <begin position="183"/>
        <end position="217"/>
    </location>
</feature>
<evidence type="ECO:0000313" key="3">
    <source>
        <dbReference type="Proteomes" id="UP001497482"/>
    </source>
</evidence>
<feature type="compositionally biased region" description="Pro residues" evidence="1">
    <location>
        <begin position="99"/>
        <end position="108"/>
    </location>
</feature>
<dbReference type="AlphaFoldDB" id="A0AAV2L7U8"/>
<protein>
    <submittedName>
        <fullName evidence="2">Uncharacterized protein</fullName>
    </submittedName>
</protein>
<dbReference type="EMBL" id="OZ035842">
    <property type="protein sequence ID" value="CAL1595779.1"/>
    <property type="molecule type" value="Genomic_DNA"/>
</dbReference>
<dbReference type="Proteomes" id="UP001497482">
    <property type="component" value="Chromosome 20"/>
</dbReference>
<organism evidence="2 3">
    <name type="scientific">Knipowitschia caucasica</name>
    <name type="common">Caucasian dwarf goby</name>
    <name type="synonym">Pomatoschistus caucasicus</name>
    <dbReference type="NCBI Taxonomy" id="637954"/>
    <lineage>
        <taxon>Eukaryota</taxon>
        <taxon>Metazoa</taxon>
        <taxon>Chordata</taxon>
        <taxon>Craniata</taxon>
        <taxon>Vertebrata</taxon>
        <taxon>Euteleostomi</taxon>
        <taxon>Actinopterygii</taxon>
        <taxon>Neopterygii</taxon>
        <taxon>Teleostei</taxon>
        <taxon>Neoteleostei</taxon>
        <taxon>Acanthomorphata</taxon>
        <taxon>Gobiaria</taxon>
        <taxon>Gobiiformes</taxon>
        <taxon>Gobioidei</taxon>
        <taxon>Gobiidae</taxon>
        <taxon>Gobiinae</taxon>
        <taxon>Knipowitschia</taxon>
    </lineage>
</organism>
<sequence length="217" mass="23696">MIITDIIQEPLRSLPPTSTSSLPPPSFPPAPPLGLHLLPNSTSSLPPPSPHLHLFSASTSPPPPPPPLLHLPPHLHLFSASTSSPPPPPPLLHLLPTPTSSPPSPPPHLHLLPTFTSSPPPPPPCIFSPVVSRHVPRGFALRQTNLWVFVCPLLIVRVVPEDRAPTLRLSLRNTELSLFSPLDAERDQNKQFQGRVPEQRRPLDPNQTDIRPTSDRP</sequence>
<evidence type="ECO:0000256" key="1">
    <source>
        <dbReference type="SAM" id="MobiDB-lite"/>
    </source>
</evidence>
<name>A0AAV2L7U8_KNICA</name>